<feature type="chain" id="PRO_5026216705" evidence="2">
    <location>
        <begin position="20"/>
        <end position="639"/>
    </location>
</feature>
<feature type="signal peptide" evidence="2">
    <location>
        <begin position="1"/>
        <end position="19"/>
    </location>
</feature>
<name>A0A6F9DGP2_9ASCI</name>
<evidence type="ECO:0000313" key="4">
    <source>
        <dbReference type="EMBL" id="CAB3262634.1"/>
    </source>
</evidence>
<sequence length="639" mass="71225">MSLLFVASVLLLCTASCCALTCPNITGVPQVPLPYLDSVKFHYKIQISVDDLNQTLDATEYYDHVNNQTFLYLDQATMRSKMSYDYNFNQVFTVDELANTCSVADYNGTQGSVSLIGMHAEKGPQFVKYPFVWNSGYNATSMGVAVIDGIQTDHYQMCLSHEDGNLTYQLDIYFSSQNWSMPAGQNAPVRIDLNATVDSTTTGSHLYTYKFYDYHDSTSKELWKPDLPGDIVCEGRKDVPVAPDPPSQMQLRMEVVMGSYLQQVYQYFDYDNKMLRVDITGDNINTPHMNTIHNFKDGLQYMYYPATGLCDIKPIPPDSMFEDTVVVNSSLVSMIVPNHFGALANATYCGVTMFLGYKGHCWKANTVALAHDFYFNGTAAWVQDTYYNSVDEFNGMITPLGMKQVYTSQQNNGTVNYNVTYNYEFDMFDYHPRILDSDVFHATECFNESQKTEIILKFPNDVYPMIKASPANFSKAVVSATLEHSKVLPTRVVPKTPYTVIQEPDQKSKTNVTYVYVGVTLLGVPNVKGDSVEMVPQPSLAQAISDVKSAVQGGEFILRFNTNAEIAADSEYFNTQDDLIRGQQPSPPPAPSGGKVGVSTGVVVGVSVAMLIVGIMVGCFIMIYRSKRASSQYAYTMQD</sequence>
<feature type="transmembrane region" description="Helical" evidence="1">
    <location>
        <begin position="602"/>
        <end position="624"/>
    </location>
</feature>
<dbReference type="EMBL" id="LR786772">
    <property type="protein sequence ID" value="CAB3262634.1"/>
    <property type="molecule type" value="mRNA"/>
</dbReference>
<keyword evidence="1" id="KW-0472">Membrane</keyword>
<accession>A0A6F9DGP2</accession>
<evidence type="ECO:0000256" key="2">
    <source>
        <dbReference type="SAM" id="SignalP"/>
    </source>
</evidence>
<gene>
    <name evidence="4" type="primary">LOC100181108</name>
</gene>
<dbReference type="AlphaFoldDB" id="A0A6F9DGP2"/>
<evidence type="ECO:0000259" key="3">
    <source>
        <dbReference type="Pfam" id="PF25898"/>
    </source>
</evidence>
<evidence type="ECO:0000256" key="1">
    <source>
        <dbReference type="SAM" id="Phobius"/>
    </source>
</evidence>
<dbReference type="InterPro" id="IPR058831">
    <property type="entry name" value="LolA-like_dom_2nd"/>
</dbReference>
<keyword evidence="1" id="KW-0812">Transmembrane</keyword>
<dbReference type="PANTHER" id="PTHR36902:SF1">
    <property type="entry name" value="ENRICHED IN SURFACE-LABELED PROTEOME PROTEIN 9"/>
    <property type="match status" value="1"/>
</dbReference>
<proteinExistence type="evidence at transcript level"/>
<feature type="domain" description="LolA-like" evidence="3">
    <location>
        <begin position="230"/>
        <end position="446"/>
    </location>
</feature>
<reference evidence="4" key="1">
    <citation type="submission" date="2020-04" db="EMBL/GenBank/DDBJ databases">
        <authorList>
            <person name="Neveu A P."/>
        </authorList>
    </citation>
    <scope>NUCLEOTIDE SEQUENCE</scope>
    <source>
        <tissue evidence="4">Whole embryo</tissue>
    </source>
</reference>
<protein>
    <submittedName>
        <fullName evidence="4">Uncharacterized protein LOC100181108</fullName>
    </submittedName>
</protein>
<keyword evidence="1" id="KW-1133">Transmembrane helix</keyword>
<keyword evidence="2" id="KW-0732">Signal</keyword>
<dbReference type="PANTHER" id="PTHR36902">
    <property type="entry name" value="ENRICHED IN SURFACE-LABELED PROTEOME PROTEIN 9"/>
    <property type="match status" value="1"/>
</dbReference>
<dbReference type="Pfam" id="PF25898">
    <property type="entry name" value="LolA_2nd_metazoa"/>
    <property type="match status" value="2"/>
</dbReference>
<organism evidence="4">
    <name type="scientific">Phallusia mammillata</name>
    <dbReference type="NCBI Taxonomy" id="59560"/>
    <lineage>
        <taxon>Eukaryota</taxon>
        <taxon>Metazoa</taxon>
        <taxon>Chordata</taxon>
        <taxon>Tunicata</taxon>
        <taxon>Ascidiacea</taxon>
        <taxon>Phlebobranchia</taxon>
        <taxon>Ascidiidae</taxon>
        <taxon>Phallusia</taxon>
    </lineage>
</organism>
<feature type="domain" description="LolA-like" evidence="3">
    <location>
        <begin position="21"/>
        <end position="218"/>
    </location>
</feature>